<reference evidence="5" key="1">
    <citation type="journal article" date="2023" name="Mol. Phylogenet. Evol.">
        <title>Genome-scale phylogeny and comparative genomics of the fungal order Sordariales.</title>
        <authorList>
            <person name="Hensen N."/>
            <person name="Bonometti L."/>
            <person name="Westerberg I."/>
            <person name="Brannstrom I.O."/>
            <person name="Guillou S."/>
            <person name="Cros-Aarteil S."/>
            <person name="Calhoun S."/>
            <person name="Haridas S."/>
            <person name="Kuo A."/>
            <person name="Mondo S."/>
            <person name="Pangilinan J."/>
            <person name="Riley R."/>
            <person name="LaButti K."/>
            <person name="Andreopoulos B."/>
            <person name="Lipzen A."/>
            <person name="Chen C."/>
            <person name="Yan M."/>
            <person name="Daum C."/>
            <person name="Ng V."/>
            <person name="Clum A."/>
            <person name="Steindorff A."/>
            <person name="Ohm R.A."/>
            <person name="Martin F."/>
            <person name="Silar P."/>
            <person name="Natvig D.O."/>
            <person name="Lalanne C."/>
            <person name="Gautier V."/>
            <person name="Ament-Velasquez S.L."/>
            <person name="Kruys A."/>
            <person name="Hutchinson M.I."/>
            <person name="Powell A.J."/>
            <person name="Barry K."/>
            <person name="Miller A.N."/>
            <person name="Grigoriev I.V."/>
            <person name="Debuchy R."/>
            <person name="Gladieux P."/>
            <person name="Hiltunen Thoren M."/>
            <person name="Johannesson H."/>
        </authorList>
    </citation>
    <scope>NUCLEOTIDE SEQUENCE</scope>
    <source>
        <strain evidence="5">CBS 532.94</strain>
    </source>
</reference>
<sequence>MGAINAESEGLPQVIFRPGKKRKMYRQRAEAPDERTSGSEQGNGKGGTATEDSAAAQNAAHAVSPAEEKDDEQGLSVAEVLRLRNSRKHKHSGVGFRAGPSSLADSRVTSEENTEHSLVLHGNTDAQQGAELAVTGGISKRFAPQTGLVGDVVNKHMEEYVESELARRKRHAAEAAAGAAALQQQQEQQRREDSSATTTSDNQLDPSLAVAGGQSDSQRVLQGRLLEVDLGEEARARNAEMTERARRRLQGQIDEEDQEESKGRARKVRLGRDGKPLRSRNRRGSDTIRREQLVEEFLSENRLDIYDTQSDQAANPAALEEEDGAADDRIAEEFRREFMEAMAQRNRRRRPAQPTKPGAKKQEEILKGPKLGGSRNARAAMRDLLLKEQASKQRR</sequence>
<dbReference type="AlphaFoldDB" id="A0AAN7C218"/>
<evidence type="ECO:0000256" key="2">
    <source>
        <dbReference type="ARBA" id="ARBA00007643"/>
    </source>
</evidence>
<evidence type="ECO:0000256" key="3">
    <source>
        <dbReference type="ARBA" id="ARBA00023242"/>
    </source>
</evidence>
<keyword evidence="3" id="KW-0539">Nucleus</keyword>
<dbReference type="Proteomes" id="UP001303760">
    <property type="component" value="Unassembled WGS sequence"/>
</dbReference>
<evidence type="ECO:0000313" key="6">
    <source>
        <dbReference type="Proteomes" id="UP001303760"/>
    </source>
</evidence>
<feature type="compositionally biased region" description="Basic and acidic residues" evidence="4">
    <location>
        <begin position="27"/>
        <end position="37"/>
    </location>
</feature>
<gene>
    <name evidence="5" type="ORF">C8A03DRAFT_19363</name>
</gene>
<feature type="region of interest" description="Disordered" evidence="4">
    <location>
        <begin position="166"/>
        <end position="291"/>
    </location>
</feature>
<dbReference type="GO" id="GO:0000398">
    <property type="term" value="P:mRNA splicing, via spliceosome"/>
    <property type="evidence" value="ECO:0007669"/>
    <property type="project" value="TreeGrafter"/>
</dbReference>
<comment type="similarity">
    <text evidence="2">Belongs to the TLS1 family.</text>
</comment>
<feature type="compositionally biased region" description="Low complexity" evidence="4">
    <location>
        <begin position="174"/>
        <end position="187"/>
    </location>
</feature>
<feature type="region of interest" description="Disordered" evidence="4">
    <location>
        <begin position="1"/>
        <end position="124"/>
    </location>
</feature>
<keyword evidence="6" id="KW-1185">Reference proteome</keyword>
<feature type="region of interest" description="Disordered" evidence="4">
    <location>
        <begin position="307"/>
        <end position="326"/>
    </location>
</feature>
<dbReference type="GO" id="GO:0005681">
    <property type="term" value="C:spliceosomal complex"/>
    <property type="evidence" value="ECO:0007669"/>
    <property type="project" value="TreeGrafter"/>
</dbReference>
<comment type="subcellular location">
    <subcellularLocation>
        <location evidence="1">Nucleus</location>
    </subcellularLocation>
</comment>
<reference evidence="5" key="2">
    <citation type="submission" date="2023-05" db="EMBL/GenBank/DDBJ databases">
        <authorList>
            <consortium name="Lawrence Berkeley National Laboratory"/>
            <person name="Steindorff A."/>
            <person name="Hensen N."/>
            <person name="Bonometti L."/>
            <person name="Westerberg I."/>
            <person name="Brannstrom I.O."/>
            <person name="Guillou S."/>
            <person name="Cros-Aarteil S."/>
            <person name="Calhoun S."/>
            <person name="Haridas S."/>
            <person name="Kuo A."/>
            <person name="Mondo S."/>
            <person name="Pangilinan J."/>
            <person name="Riley R."/>
            <person name="Labutti K."/>
            <person name="Andreopoulos B."/>
            <person name="Lipzen A."/>
            <person name="Chen C."/>
            <person name="Yanf M."/>
            <person name="Daum C."/>
            <person name="Ng V."/>
            <person name="Clum A."/>
            <person name="Ohm R."/>
            <person name="Martin F."/>
            <person name="Silar P."/>
            <person name="Natvig D."/>
            <person name="Lalanne C."/>
            <person name="Gautier V."/>
            <person name="Ament-Velasquez S.L."/>
            <person name="Kruys A."/>
            <person name="Hutchinson M.I."/>
            <person name="Powell A.J."/>
            <person name="Barry K."/>
            <person name="Miller A.N."/>
            <person name="Grigoriev I.V."/>
            <person name="Debuchy R."/>
            <person name="Gladieux P."/>
            <person name="Thoren M.H."/>
            <person name="Johannesson H."/>
        </authorList>
    </citation>
    <scope>NUCLEOTIDE SEQUENCE</scope>
    <source>
        <strain evidence="5">CBS 532.94</strain>
    </source>
</reference>
<dbReference type="Pfam" id="PF07052">
    <property type="entry name" value="Hep_59"/>
    <property type="match status" value="1"/>
</dbReference>
<name>A0AAN7C218_9PEZI</name>
<evidence type="ECO:0000256" key="4">
    <source>
        <dbReference type="SAM" id="MobiDB-lite"/>
    </source>
</evidence>
<dbReference type="InterPro" id="IPR010756">
    <property type="entry name" value="Tls1-like"/>
</dbReference>
<feature type="region of interest" description="Disordered" evidence="4">
    <location>
        <begin position="342"/>
        <end position="395"/>
    </location>
</feature>
<dbReference type="EMBL" id="MU860518">
    <property type="protein sequence ID" value="KAK4233592.1"/>
    <property type="molecule type" value="Genomic_DNA"/>
</dbReference>
<feature type="compositionally biased region" description="Basic and acidic residues" evidence="4">
    <location>
        <begin position="232"/>
        <end position="244"/>
    </location>
</feature>
<evidence type="ECO:0000313" key="5">
    <source>
        <dbReference type="EMBL" id="KAK4233592.1"/>
    </source>
</evidence>
<dbReference type="PANTHER" id="PTHR13486:SF2">
    <property type="entry name" value="SPLICING FACTOR C9ORF78"/>
    <property type="match status" value="1"/>
</dbReference>
<dbReference type="PANTHER" id="PTHR13486">
    <property type="entry name" value="TELOMERE LENGTH AND SILENCING PROTEIN 1 TLS1 FAMILY MEMBER"/>
    <property type="match status" value="1"/>
</dbReference>
<accession>A0AAN7C218</accession>
<feature type="compositionally biased region" description="Low complexity" evidence="4">
    <location>
        <begin position="54"/>
        <end position="65"/>
    </location>
</feature>
<protein>
    <submittedName>
        <fullName evidence="5">Hepatocellular carcinoma-associated antigen 59-domain-containing protein</fullName>
    </submittedName>
</protein>
<comment type="caution">
    <text evidence="5">The sequence shown here is derived from an EMBL/GenBank/DDBJ whole genome shotgun (WGS) entry which is preliminary data.</text>
</comment>
<feature type="compositionally biased region" description="Basic and acidic residues" evidence="4">
    <location>
        <begin position="380"/>
        <end position="395"/>
    </location>
</feature>
<feature type="compositionally biased region" description="Polar residues" evidence="4">
    <location>
        <begin position="195"/>
        <end position="205"/>
    </location>
</feature>
<proteinExistence type="inferred from homology"/>
<organism evidence="5 6">
    <name type="scientific">Achaetomium macrosporum</name>
    <dbReference type="NCBI Taxonomy" id="79813"/>
    <lineage>
        <taxon>Eukaryota</taxon>
        <taxon>Fungi</taxon>
        <taxon>Dikarya</taxon>
        <taxon>Ascomycota</taxon>
        <taxon>Pezizomycotina</taxon>
        <taxon>Sordariomycetes</taxon>
        <taxon>Sordariomycetidae</taxon>
        <taxon>Sordariales</taxon>
        <taxon>Chaetomiaceae</taxon>
        <taxon>Achaetomium</taxon>
    </lineage>
</organism>
<evidence type="ECO:0000256" key="1">
    <source>
        <dbReference type="ARBA" id="ARBA00004123"/>
    </source>
</evidence>